<feature type="transmembrane region" description="Helical" evidence="7">
    <location>
        <begin position="134"/>
        <end position="153"/>
    </location>
</feature>
<dbReference type="InterPro" id="IPR002528">
    <property type="entry name" value="MATE_fam"/>
</dbReference>
<keyword evidence="2" id="KW-0813">Transport</keyword>
<proteinExistence type="predicted"/>
<accession>A0A926D5X4</accession>
<evidence type="ECO:0000256" key="4">
    <source>
        <dbReference type="ARBA" id="ARBA00022692"/>
    </source>
</evidence>
<feature type="transmembrane region" description="Helical" evidence="7">
    <location>
        <begin position="317"/>
        <end position="335"/>
    </location>
</feature>
<gene>
    <name evidence="8" type="ORF">H8696_09230</name>
</gene>
<evidence type="ECO:0000313" key="8">
    <source>
        <dbReference type="EMBL" id="MBC8532027.1"/>
    </source>
</evidence>
<dbReference type="CDD" id="cd13138">
    <property type="entry name" value="MATE_yoeA_like"/>
    <property type="match status" value="1"/>
</dbReference>
<evidence type="ECO:0000256" key="7">
    <source>
        <dbReference type="SAM" id="Phobius"/>
    </source>
</evidence>
<evidence type="ECO:0000256" key="1">
    <source>
        <dbReference type="ARBA" id="ARBA00004651"/>
    </source>
</evidence>
<feature type="transmembrane region" description="Helical" evidence="7">
    <location>
        <begin position="165"/>
        <end position="187"/>
    </location>
</feature>
<dbReference type="EMBL" id="JACRSR010000004">
    <property type="protein sequence ID" value="MBC8532027.1"/>
    <property type="molecule type" value="Genomic_DNA"/>
</dbReference>
<dbReference type="AlphaFoldDB" id="A0A926D5X4"/>
<evidence type="ECO:0000256" key="6">
    <source>
        <dbReference type="ARBA" id="ARBA00023136"/>
    </source>
</evidence>
<dbReference type="GO" id="GO:0005886">
    <property type="term" value="C:plasma membrane"/>
    <property type="evidence" value="ECO:0007669"/>
    <property type="project" value="UniProtKB-SubCell"/>
</dbReference>
<dbReference type="Proteomes" id="UP000623172">
    <property type="component" value="Unassembled WGS sequence"/>
</dbReference>
<dbReference type="Pfam" id="PF01554">
    <property type="entry name" value="MatE"/>
    <property type="match status" value="2"/>
</dbReference>
<dbReference type="NCBIfam" id="TIGR00797">
    <property type="entry name" value="matE"/>
    <property type="match status" value="1"/>
</dbReference>
<dbReference type="InterPro" id="IPR052031">
    <property type="entry name" value="Membrane_Transporter-Flippase"/>
</dbReference>
<dbReference type="PANTHER" id="PTHR43549:SF3">
    <property type="entry name" value="MULTIDRUG RESISTANCE PROTEIN YPNP-RELATED"/>
    <property type="match status" value="1"/>
</dbReference>
<evidence type="ECO:0000256" key="2">
    <source>
        <dbReference type="ARBA" id="ARBA00022448"/>
    </source>
</evidence>
<sequence>MARDMTEGSVLKTILTFATPILIGQILQMTYNLVDSIIVGRFIGEMQLASVAATYTTVTLFNALITGFTIGTSVIIAQFFGAKKFDDLRKTFSTTYICILLAGILMAGVVFVAARPLLLHVLDTPLSILDDAVLYLRVYYSGALFVFMYNLLADSLRAMGDSLRPLWFLFISCVINIVLDLLFVVVFHWGVAGAAFATILAQAFACLAALLYVRRHYTIMWFKLREIKFHRHYFGLAIKLGIPEAFQKVVMSVCFMWQQRLVNSFGPVTIAAFLAGQRVDQLLGMPIIVLGSAIAPFTGQNIGAGKMDRIFEGRKRLFTMSFLVCLVCAPILILIGRPLLSLFVADAQSEVITQAYQYLLCIVPFFFFQVFNSVTSGVMRGAGDVKYTTFLSFTSLFARIGAAYFMVYVLKMGYIGIWLSTGVGFAICVLPNFLRFRSRRWMTKAIVRPAPLQTETEKTA</sequence>
<dbReference type="PIRSF" id="PIRSF006603">
    <property type="entry name" value="DinF"/>
    <property type="match status" value="1"/>
</dbReference>
<feature type="transmembrane region" description="Helical" evidence="7">
    <location>
        <begin position="415"/>
        <end position="434"/>
    </location>
</feature>
<dbReference type="GO" id="GO:0015297">
    <property type="term" value="F:antiporter activity"/>
    <property type="evidence" value="ECO:0007669"/>
    <property type="project" value="InterPro"/>
</dbReference>
<dbReference type="InterPro" id="IPR048279">
    <property type="entry name" value="MdtK-like"/>
</dbReference>
<feature type="transmembrane region" description="Helical" evidence="7">
    <location>
        <begin position="94"/>
        <end position="114"/>
    </location>
</feature>
<dbReference type="PANTHER" id="PTHR43549">
    <property type="entry name" value="MULTIDRUG RESISTANCE PROTEIN YPNP-RELATED"/>
    <property type="match status" value="1"/>
</dbReference>
<feature type="transmembrane region" description="Helical" evidence="7">
    <location>
        <begin position="355"/>
        <end position="375"/>
    </location>
</feature>
<evidence type="ECO:0000256" key="3">
    <source>
        <dbReference type="ARBA" id="ARBA00022475"/>
    </source>
</evidence>
<keyword evidence="4 7" id="KW-0812">Transmembrane</keyword>
<evidence type="ECO:0000256" key="5">
    <source>
        <dbReference type="ARBA" id="ARBA00022989"/>
    </source>
</evidence>
<feature type="transmembrane region" description="Helical" evidence="7">
    <location>
        <begin position="387"/>
        <end position="409"/>
    </location>
</feature>
<feature type="transmembrane region" description="Helical" evidence="7">
    <location>
        <begin position="60"/>
        <end position="82"/>
    </location>
</feature>
<comment type="caution">
    <text evidence="8">The sequence shown here is derived from an EMBL/GenBank/DDBJ whole genome shotgun (WGS) entry which is preliminary data.</text>
</comment>
<evidence type="ECO:0000313" key="9">
    <source>
        <dbReference type="Proteomes" id="UP000623172"/>
    </source>
</evidence>
<name>A0A926D5X4_9FIRM</name>
<keyword evidence="3" id="KW-1003">Cell membrane</keyword>
<keyword evidence="9" id="KW-1185">Reference proteome</keyword>
<feature type="transmembrane region" description="Helical" evidence="7">
    <location>
        <begin position="193"/>
        <end position="213"/>
    </location>
</feature>
<dbReference type="GO" id="GO:0042910">
    <property type="term" value="F:xenobiotic transmembrane transporter activity"/>
    <property type="evidence" value="ECO:0007669"/>
    <property type="project" value="InterPro"/>
</dbReference>
<dbReference type="RefSeq" id="WP_249316993.1">
    <property type="nucleotide sequence ID" value="NZ_JACRSR010000004.1"/>
</dbReference>
<protein>
    <submittedName>
        <fullName evidence="8">MATE family efflux transporter</fullName>
    </submittedName>
</protein>
<comment type="subcellular location">
    <subcellularLocation>
        <location evidence="1">Cell membrane</location>
        <topology evidence="1">Multi-pass membrane protein</topology>
    </subcellularLocation>
</comment>
<reference evidence="8" key="1">
    <citation type="submission" date="2020-08" db="EMBL/GenBank/DDBJ databases">
        <title>Genome public.</title>
        <authorList>
            <person name="Liu C."/>
            <person name="Sun Q."/>
        </authorList>
    </citation>
    <scope>NUCLEOTIDE SEQUENCE</scope>
    <source>
        <strain evidence="8">NSJ-53</strain>
    </source>
</reference>
<keyword evidence="5 7" id="KW-1133">Transmembrane helix</keyword>
<organism evidence="8 9">
    <name type="scientific">Gehongia tenuis</name>
    <dbReference type="NCBI Taxonomy" id="2763655"/>
    <lineage>
        <taxon>Bacteria</taxon>
        <taxon>Bacillati</taxon>
        <taxon>Bacillota</taxon>
        <taxon>Clostridia</taxon>
        <taxon>Christensenellales</taxon>
        <taxon>Christensenellaceae</taxon>
        <taxon>Gehongia</taxon>
    </lineage>
</organism>
<keyword evidence="6 7" id="KW-0472">Membrane</keyword>